<keyword evidence="2" id="KW-0548">Nucleotidyltransferase</keyword>
<dbReference type="EMBL" id="CYKH01000128">
    <property type="protein sequence ID" value="CUE72479.1"/>
    <property type="molecule type" value="Genomic_DNA"/>
</dbReference>
<dbReference type="Gene3D" id="3.30.420.10">
    <property type="entry name" value="Ribonuclease H-like superfamily/Ribonuclease H"/>
    <property type="match status" value="1"/>
</dbReference>
<protein>
    <submittedName>
        <fullName evidence="2">Reverse transcriptase-like, putative</fullName>
    </submittedName>
</protein>
<dbReference type="Gene3D" id="3.10.10.10">
    <property type="entry name" value="HIV Type 1 Reverse Transcriptase, subunit A, domain 1"/>
    <property type="match status" value="1"/>
</dbReference>
<dbReference type="GO" id="GO:0003964">
    <property type="term" value="F:RNA-directed DNA polymerase activity"/>
    <property type="evidence" value="ECO:0007669"/>
    <property type="project" value="UniProtKB-KW"/>
</dbReference>
<name>A0A0S4IQ57_BODSA</name>
<dbReference type="InterPro" id="IPR043502">
    <property type="entry name" value="DNA/RNA_pol_sf"/>
</dbReference>
<accession>A0A0S4IQ57</accession>
<evidence type="ECO:0000313" key="3">
    <source>
        <dbReference type="Proteomes" id="UP000051952"/>
    </source>
</evidence>
<proteinExistence type="predicted"/>
<organism evidence="2 3">
    <name type="scientific">Bodo saltans</name>
    <name type="common">Flagellated protozoan</name>
    <dbReference type="NCBI Taxonomy" id="75058"/>
    <lineage>
        <taxon>Eukaryota</taxon>
        <taxon>Discoba</taxon>
        <taxon>Euglenozoa</taxon>
        <taxon>Kinetoplastea</taxon>
        <taxon>Metakinetoplastina</taxon>
        <taxon>Eubodonida</taxon>
        <taxon>Bodonidae</taxon>
        <taxon>Bodo</taxon>
    </lineage>
</organism>
<evidence type="ECO:0000259" key="1">
    <source>
        <dbReference type="PROSITE" id="PS50878"/>
    </source>
</evidence>
<dbReference type="InterPro" id="IPR043128">
    <property type="entry name" value="Rev_trsase/Diguanyl_cyclase"/>
</dbReference>
<gene>
    <name evidence="2" type="ORF">BSAL_54215</name>
</gene>
<dbReference type="PROSITE" id="PS50878">
    <property type="entry name" value="RT_POL"/>
    <property type="match status" value="1"/>
</dbReference>
<dbReference type="Proteomes" id="UP000051952">
    <property type="component" value="Unassembled WGS sequence"/>
</dbReference>
<dbReference type="InterPro" id="IPR052055">
    <property type="entry name" value="Hepadnavirus_pol/RT"/>
</dbReference>
<feature type="domain" description="Reverse transcriptase" evidence="1">
    <location>
        <begin position="1"/>
        <end position="221"/>
    </location>
</feature>
<evidence type="ECO:0000313" key="2">
    <source>
        <dbReference type="EMBL" id="CUE72479.1"/>
    </source>
</evidence>
<dbReference type="OrthoDB" id="425619at2759"/>
<dbReference type="Pfam" id="PF00078">
    <property type="entry name" value="RVT_1"/>
    <property type="match status" value="1"/>
</dbReference>
<dbReference type="PANTHER" id="PTHR33050">
    <property type="entry name" value="REVERSE TRANSCRIPTASE DOMAIN-CONTAINING PROTEIN"/>
    <property type="match status" value="1"/>
</dbReference>
<keyword evidence="2" id="KW-0695">RNA-directed DNA polymerase</keyword>
<dbReference type="VEuPathDB" id="TriTrypDB:BSAL_54215"/>
<sequence length="437" mass="50470">MSKVGKNAKSSKAFVQLKSVNERSKNRRRLILETRCINREIKRNRWKFMKNINLPTHRKLEMAARGATSIEAIDFRSFFYQIELDEEVRRFFRVHVNGELYELNVLPMGSVFSTFVAQRISESVIEHLEQESDLAAYAYVDNLFFFSKNNITRKRECADFLPEVGMHEFGREIEVLGRVFNTERMTLRVTEAFKDKVKLDAQNATEALTARGFLQVWGKIIFASQILHRPLANHFHAMRELAKVCSSVVSGFIDLDQSVGKMKHLPNIAAECCNWVNTENSIHDEIVTEEECTMISDASMKMSAFLIIKGDNVDMHAWSHNDDVHINILEARAAKKGIWKAWEQGESKIKWLTDSQVVKFVTNKGHSRNELLNEEIRGILECPAKISCDWIKSEENPADEPSREQNVNEEKVKTAIKKYANLEHEEIWFGKAWRGGR</sequence>
<dbReference type="GO" id="GO:0003676">
    <property type="term" value="F:nucleic acid binding"/>
    <property type="evidence" value="ECO:0007669"/>
    <property type="project" value="InterPro"/>
</dbReference>
<keyword evidence="3" id="KW-1185">Reference proteome</keyword>
<dbReference type="PANTHER" id="PTHR33050:SF7">
    <property type="entry name" value="RIBONUCLEASE H"/>
    <property type="match status" value="1"/>
</dbReference>
<reference evidence="3" key="1">
    <citation type="submission" date="2015-09" db="EMBL/GenBank/DDBJ databases">
        <authorList>
            <consortium name="Pathogen Informatics"/>
        </authorList>
    </citation>
    <scope>NUCLEOTIDE SEQUENCE [LARGE SCALE GENOMIC DNA]</scope>
    <source>
        <strain evidence="3">Lake Konstanz</strain>
    </source>
</reference>
<dbReference type="SUPFAM" id="SSF56672">
    <property type="entry name" value="DNA/RNA polymerases"/>
    <property type="match status" value="1"/>
</dbReference>
<dbReference type="Gene3D" id="3.30.70.270">
    <property type="match status" value="1"/>
</dbReference>
<dbReference type="InterPro" id="IPR036397">
    <property type="entry name" value="RNaseH_sf"/>
</dbReference>
<keyword evidence="2" id="KW-0808">Transferase</keyword>
<dbReference type="AlphaFoldDB" id="A0A0S4IQ57"/>
<dbReference type="InterPro" id="IPR000477">
    <property type="entry name" value="RT_dom"/>
</dbReference>